<comment type="function">
    <text evidence="1 8">Catalyzes the rearrangement of 1-deoxy-D-xylulose 5-phosphate (DXP) to produce the thiazole phosphate moiety of thiamine. Sulfur is provided by the thiocarboxylate moiety of the carrier protein ThiS. In vitro, sulfur can be provided by H(2)S.</text>
</comment>
<dbReference type="InterPro" id="IPR013785">
    <property type="entry name" value="Aldolase_TIM"/>
</dbReference>
<keyword evidence="5 8" id="KW-0784">Thiamine biosynthesis</keyword>
<dbReference type="Proteomes" id="UP000184301">
    <property type="component" value="Unassembled WGS sequence"/>
</dbReference>
<evidence type="ECO:0000256" key="4">
    <source>
        <dbReference type="ARBA" id="ARBA00022679"/>
    </source>
</evidence>
<evidence type="ECO:0000313" key="11">
    <source>
        <dbReference type="Proteomes" id="UP000184301"/>
    </source>
</evidence>
<dbReference type="Pfam" id="PF05690">
    <property type="entry name" value="ThiG"/>
    <property type="match status" value="1"/>
</dbReference>
<dbReference type="AlphaFoldDB" id="A0A1M6QZ55"/>
<proteinExistence type="inferred from homology"/>
<evidence type="ECO:0000313" key="10">
    <source>
        <dbReference type="EMBL" id="SHK25522.1"/>
    </source>
</evidence>
<dbReference type="RefSeq" id="WP_073111078.1">
    <property type="nucleotide sequence ID" value="NZ_FQZY01000038.1"/>
</dbReference>
<keyword evidence="11" id="KW-1185">Reference proteome</keyword>
<comment type="catalytic activity">
    <reaction evidence="7 8">
        <text>[ThiS sulfur-carrier protein]-C-terminal-Gly-aminoethanethioate + 2-iminoacetate + 1-deoxy-D-xylulose 5-phosphate = [ThiS sulfur-carrier protein]-C-terminal Gly-Gly + 2-[(2R,5Z)-2-carboxy-4-methylthiazol-5(2H)-ylidene]ethyl phosphate + 2 H2O + H(+)</text>
        <dbReference type="Rhea" id="RHEA:26297"/>
        <dbReference type="Rhea" id="RHEA-COMP:12909"/>
        <dbReference type="Rhea" id="RHEA-COMP:19908"/>
        <dbReference type="ChEBI" id="CHEBI:15377"/>
        <dbReference type="ChEBI" id="CHEBI:15378"/>
        <dbReference type="ChEBI" id="CHEBI:57792"/>
        <dbReference type="ChEBI" id="CHEBI:62899"/>
        <dbReference type="ChEBI" id="CHEBI:77846"/>
        <dbReference type="ChEBI" id="CHEBI:90778"/>
        <dbReference type="ChEBI" id="CHEBI:232372"/>
        <dbReference type="EC" id="2.8.1.10"/>
    </reaction>
</comment>
<dbReference type="UniPathway" id="UPA00060"/>
<evidence type="ECO:0000256" key="2">
    <source>
        <dbReference type="ARBA" id="ARBA00004948"/>
    </source>
</evidence>
<feature type="binding site" evidence="8">
    <location>
        <position position="165"/>
    </location>
    <ligand>
        <name>1-deoxy-D-xylulose 5-phosphate</name>
        <dbReference type="ChEBI" id="CHEBI:57792"/>
    </ligand>
</feature>
<dbReference type="GO" id="GO:1990107">
    <property type="term" value="F:thiazole synthase activity"/>
    <property type="evidence" value="ECO:0007669"/>
    <property type="project" value="UniProtKB-EC"/>
</dbReference>
<feature type="domain" description="Thiazole synthase ThiG" evidence="9">
    <location>
        <begin position="16"/>
        <end position="257"/>
    </location>
</feature>
<gene>
    <name evidence="8" type="primary">thiG</name>
    <name evidence="10" type="ORF">SAMN02745243_02571</name>
</gene>
<comment type="similarity">
    <text evidence="8">Belongs to the ThiG family.</text>
</comment>
<dbReference type="EMBL" id="FQZY01000038">
    <property type="protein sequence ID" value="SHK25522.1"/>
    <property type="molecule type" value="Genomic_DNA"/>
</dbReference>
<dbReference type="InterPro" id="IPR033983">
    <property type="entry name" value="Thiazole_synthase_ThiG"/>
</dbReference>
<reference evidence="10 11" key="1">
    <citation type="submission" date="2016-11" db="EMBL/GenBank/DDBJ databases">
        <authorList>
            <person name="Jaros S."/>
            <person name="Januszkiewicz K."/>
            <person name="Wedrychowicz H."/>
        </authorList>
    </citation>
    <scope>NUCLEOTIDE SEQUENCE [LARGE SCALE GENOMIC DNA]</scope>
    <source>
        <strain evidence="10 11">DSM 15480</strain>
    </source>
</reference>
<evidence type="ECO:0000259" key="9">
    <source>
        <dbReference type="Pfam" id="PF05690"/>
    </source>
</evidence>
<comment type="pathway">
    <text evidence="2 8">Cofactor biosynthesis; thiamine diphosphate biosynthesis.</text>
</comment>
<dbReference type="InterPro" id="IPR008867">
    <property type="entry name" value="ThiG"/>
</dbReference>
<keyword evidence="8" id="KW-0963">Cytoplasm</keyword>
<evidence type="ECO:0000256" key="5">
    <source>
        <dbReference type="ARBA" id="ARBA00022977"/>
    </source>
</evidence>
<accession>A0A1M6QZ55</accession>
<dbReference type="EC" id="2.8.1.10" evidence="3 8"/>
<dbReference type="OrthoDB" id="9805935at2"/>
<evidence type="ECO:0000256" key="1">
    <source>
        <dbReference type="ARBA" id="ARBA00002834"/>
    </source>
</evidence>
<comment type="subcellular location">
    <subcellularLocation>
        <location evidence="8">Cytoplasm</location>
    </subcellularLocation>
</comment>
<dbReference type="PANTHER" id="PTHR34266">
    <property type="entry name" value="THIAZOLE SYNTHASE"/>
    <property type="match status" value="1"/>
</dbReference>
<feature type="binding site" evidence="8">
    <location>
        <begin position="213"/>
        <end position="214"/>
    </location>
    <ligand>
        <name>1-deoxy-D-xylulose 5-phosphate</name>
        <dbReference type="ChEBI" id="CHEBI:57792"/>
    </ligand>
</feature>
<name>A0A1M6QZ55_9FIRM</name>
<evidence type="ECO:0000256" key="3">
    <source>
        <dbReference type="ARBA" id="ARBA00011960"/>
    </source>
</evidence>
<comment type="subunit">
    <text evidence="8">Homotetramer. Forms heterodimers with either ThiH or ThiS.</text>
</comment>
<evidence type="ECO:0000256" key="6">
    <source>
        <dbReference type="ARBA" id="ARBA00023270"/>
    </source>
</evidence>
<dbReference type="STRING" id="1121950.SAMN02745243_02571"/>
<sequence length="268" mass="28291">METTAKAAQTNDKLILGGHEFDSRFILGSGKYSLELIEAAVEHAGAQIITLALRRANEGGSANILDYIPKNVTLLPNTSGARTAEEAVRIARLSREVGYGDFVKIEVIRDTKYLLPDNYETIKATEILAKEGFVVMPYMYPDLNVARDLVQAGAACVMPLGAPIGSNKGICTKDFIQILIDEVDVPVIVDAGIGSPSQACQAMEMGAAAVMANTAIATAGNIPVMAEAFKKAIEAGRAAYLSGLGRVINKGGSASSPLTGFLKEQGEQ</sequence>
<keyword evidence="4 8" id="KW-0808">Transferase</keyword>
<dbReference type="SUPFAM" id="SSF110399">
    <property type="entry name" value="ThiG-like"/>
    <property type="match status" value="1"/>
</dbReference>
<protein>
    <recommendedName>
        <fullName evidence="3 8">Thiazole synthase</fullName>
        <ecNumber evidence="3 8">2.8.1.10</ecNumber>
    </recommendedName>
</protein>
<keyword evidence="6 8" id="KW-0704">Schiff base</keyword>
<dbReference type="GO" id="GO:0009229">
    <property type="term" value="P:thiamine diphosphate biosynthetic process"/>
    <property type="evidence" value="ECO:0007669"/>
    <property type="project" value="UniProtKB-UniRule"/>
</dbReference>
<dbReference type="Gene3D" id="3.20.20.70">
    <property type="entry name" value="Aldolase class I"/>
    <property type="match status" value="1"/>
</dbReference>
<feature type="binding site" evidence="8">
    <location>
        <begin position="191"/>
        <end position="192"/>
    </location>
    <ligand>
        <name>1-deoxy-D-xylulose 5-phosphate</name>
        <dbReference type="ChEBI" id="CHEBI:57792"/>
    </ligand>
</feature>
<dbReference type="CDD" id="cd04728">
    <property type="entry name" value="ThiG"/>
    <property type="match status" value="1"/>
</dbReference>
<dbReference type="HAMAP" id="MF_00443">
    <property type="entry name" value="ThiG"/>
    <property type="match status" value="1"/>
</dbReference>
<feature type="active site" description="Schiff-base intermediate with DXP" evidence="8">
    <location>
        <position position="104"/>
    </location>
</feature>
<organism evidence="10 11">
    <name type="scientific">Hespellia stercorisuis DSM 15480</name>
    <dbReference type="NCBI Taxonomy" id="1121950"/>
    <lineage>
        <taxon>Bacteria</taxon>
        <taxon>Bacillati</taxon>
        <taxon>Bacillota</taxon>
        <taxon>Clostridia</taxon>
        <taxon>Lachnospirales</taxon>
        <taxon>Lachnospiraceae</taxon>
        <taxon>Hespellia</taxon>
    </lineage>
</organism>
<evidence type="ECO:0000256" key="7">
    <source>
        <dbReference type="ARBA" id="ARBA00049897"/>
    </source>
</evidence>
<evidence type="ECO:0000256" key="8">
    <source>
        <dbReference type="HAMAP-Rule" id="MF_00443"/>
    </source>
</evidence>
<dbReference type="GO" id="GO:0005737">
    <property type="term" value="C:cytoplasm"/>
    <property type="evidence" value="ECO:0007669"/>
    <property type="project" value="UniProtKB-SubCell"/>
</dbReference>
<dbReference type="PANTHER" id="PTHR34266:SF2">
    <property type="entry name" value="THIAZOLE SYNTHASE"/>
    <property type="match status" value="1"/>
</dbReference>